<organism evidence="6 7">
    <name type="scientific">Robertmurraya mangrovi</name>
    <dbReference type="NCBI Taxonomy" id="3098077"/>
    <lineage>
        <taxon>Bacteria</taxon>
        <taxon>Bacillati</taxon>
        <taxon>Bacillota</taxon>
        <taxon>Bacilli</taxon>
        <taxon>Bacillales</taxon>
        <taxon>Bacillaceae</taxon>
        <taxon>Robertmurraya</taxon>
    </lineage>
</organism>
<dbReference type="EMBL" id="JAXOFX010000019">
    <property type="protein sequence ID" value="MDZ5474047.1"/>
    <property type="molecule type" value="Genomic_DNA"/>
</dbReference>
<keyword evidence="5" id="KW-1003">Cell membrane</keyword>
<dbReference type="PROSITE" id="PS01218">
    <property type="entry name" value="TATC"/>
    <property type="match status" value="1"/>
</dbReference>
<comment type="caution">
    <text evidence="6">The sequence shown here is derived from an EMBL/GenBank/DDBJ whole genome shotgun (WGS) entry which is preliminary data.</text>
</comment>
<dbReference type="Proteomes" id="UP001290455">
    <property type="component" value="Unassembled WGS sequence"/>
</dbReference>
<keyword evidence="5" id="KW-0811">Translocation</keyword>
<keyword evidence="7" id="KW-1185">Reference proteome</keyword>
<accession>A0ABU5J3W0</accession>
<evidence type="ECO:0000256" key="2">
    <source>
        <dbReference type="ARBA" id="ARBA00022692"/>
    </source>
</evidence>
<evidence type="ECO:0000256" key="4">
    <source>
        <dbReference type="ARBA" id="ARBA00023136"/>
    </source>
</evidence>
<sequence length="245" mass="28052">MEDKDIHVIAHFEELRKRLMITAITFLLFLMVSFVFVKDIYHFLVKGLDFKLAVLGPSDILWVYFMLASVVGIAATIPVAAHQLWLFVKPALSKKERKLTLSYIPALFLLFITGISFGYFILFPLVLKFLITLSGDMFTTFFTTEKYFTFLIHLTLPFGLLFELPVVVMFLTTIGIINPVMLQKSRKYAYFALIVTAVLITPPDFISDFLVTIPLLLLYEASISLSKMVYNRKMKNTVVTQESSM</sequence>
<evidence type="ECO:0000256" key="5">
    <source>
        <dbReference type="HAMAP-Rule" id="MF_00902"/>
    </source>
</evidence>
<name>A0ABU5J3W0_9BACI</name>
<dbReference type="PANTHER" id="PTHR30371">
    <property type="entry name" value="SEC-INDEPENDENT PROTEIN TRANSLOCASE PROTEIN TATC"/>
    <property type="match status" value="1"/>
</dbReference>
<feature type="transmembrane region" description="Helical" evidence="5">
    <location>
        <begin position="188"/>
        <end position="206"/>
    </location>
</feature>
<dbReference type="RefSeq" id="WP_322448339.1">
    <property type="nucleotide sequence ID" value="NZ_JAXOFX010000019.1"/>
</dbReference>
<evidence type="ECO:0000313" key="7">
    <source>
        <dbReference type="Proteomes" id="UP001290455"/>
    </source>
</evidence>
<feature type="transmembrane region" description="Helical" evidence="5">
    <location>
        <begin position="21"/>
        <end position="41"/>
    </location>
</feature>
<dbReference type="Pfam" id="PF00902">
    <property type="entry name" value="TatC"/>
    <property type="match status" value="1"/>
</dbReference>
<keyword evidence="4 5" id="KW-0472">Membrane</keyword>
<comment type="subunit">
    <text evidence="5">Forms a complex with TatA.</text>
</comment>
<evidence type="ECO:0000256" key="1">
    <source>
        <dbReference type="ARBA" id="ARBA00004141"/>
    </source>
</evidence>
<feature type="transmembrane region" description="Helical" evidence="5">
    <location>
        <begin position="61"/>
        <end position="88"/>
    </location>
</feature>
<dbReference type="InterPro" id="IPR002033">
    <property type="entry name" value="TatC"/>
</dbReference>
<comment type="subcellular location">
    <subcellularLocation>
        <location evidence="5">Cell membrane</location>
        <topology evidence="5">Multi-pass membrane protein</topology>
    </subcellularLocation>
    <subcellularLocation>
        <location evidence="1">Membrane</location>
        <topology evidence="1">Multi-pass membrane protein</topology>
    </subcellularLocation>
</comment>
<protein>
    <recommendedName>
        <fullName evidence="5">Sec-independent protein translocase protein TatC</fullName>
    </recommendedName>
</protein>
<feature type="transmembrane region" description="Helical" evidence="5">
    <location>
        <begin position="212"/>
        <end position="230"/>
    </location>
</feature>
<evidence type="ECO:0000256" key="3">
    <source>
        <dbReference type="ARBA" id="ARBA00022989"/>
    </source>
</evidence>
<gene>
    <name evidence="5 6" type="primary">tatC</name>
    <name evidence="6" type="ORF">SM124_20195</name>
</gene>
<keyword evidence="2 5" id="KW-0812">Transmembrane</keyword>
<feature type="transmembrane region" description="Helical" evidence="5">
    <location>
        <begin position="147"/>
        <end position="176"/>
    </location>
</feature>
<evidence type="ECO:0000313" key="6">
    <source>
        <dbReference type="EMBL" id="MDZ5474047.1"/>
    </source>
</evidence>
<proteinExistence type="inferred from homology"/>
<dbReference type="InterPro" id="IPR019820">
    <property type="entry name" value="Sec-indep_translocase_CS"/>
</dbReference>
<feature type="transmembrane region" description="Helical" evidence="5">
    <location>
        <begin position="100"/>
        <end position="127"/>
    </location>
</feature>
<dbReference type="PRINTS" id="PR01840">
    <property type="entry name" value="TATCFAMILY"/>
</dbReference>
<comment type="similarity">
    <text evidence="5">Belongs to the TatC family.</text>
</comment>
<keyword evidence="5" id="KW-0813">Transport</keyword>
<comment type="function">
    <text evidence="5">Part of the twin-arginine translocation (Tat) system that transports large folded proteins containing a characteristic twin-arginine motif in their signal peptide across membranes.</text>
</comment>
<dbReference type="PANTHER" id="PTHR30371:SF4">
    <property type="entry name" value="SEC-INDEPENDENT PROTEIN TRANSLOCASE PROTEIN TATCD"/>
    <property type="match status" value="1"/>
</dbReference>
<keyword evidence="3 5" id="KW-1133">Transmembrane helix</keyword>
<keyword evidence="5" id="KW-0653">Protein transport</keyword>
<dbReference type="NCBIfam" id="TIGR00945">
    <property type="entry name" value="tatC"/>
    <property type="match status" value="1"/>
</dbReference>
<reference evidence="6 7" key="1">
    <citation type="submission" date="2023-11" db="EMBL/GenBank/DDBJ databases">
        <title>Bacillus jintuensis, isolated from a mudflat on the Beibu Gulf coast.</title>
        <authorList>
            <person name="Li M."/>
        </authorList>
    </citation>
    <scope>NUCLEOTIDE SEQUENCE [LARGE SCALE GENOMIC DNA]</scope>
    <source>
        <strain evidence="6 7">31A1R</strain>
    </source>
</reference>
<dbReference type="HAMAP" id="MF_00902">
    <property type="entry name" value="TatC"/>
    <property type="match status" value="1"/>
</dbReference>